<sequence length="128" mass="14284">MGCFPDCSGHCLFELPVSTVEGLERMMMNTYPRRWLGIPRSFYSIGLYSTGSKLQLPVTSMVKKYKATKTRQAMMLRDSQDARVRQADIEVRTGPKALTEAEDRLHHADIVRSVAWGGLGLGCSTRAS</sequence>
<dbReference type="Proteomes" id="UP001174136">
    <property type="component" value="Unassembled WGS sequence"/>
</dbReference>
<protein>
    <submittedName>
        <fullName evidence="1">Uncharacterized protein</fullName>
    </submittedName>
</protein>
<name>A0AA47MAX5_MERPO</name>
<reference evidence="1" key="1">
    <citation type="journal article" date="2023" name="Front. Mar. Sci.">
        <title>A new Merluccius polli reference genome to investigate the effects of global change in West African waters.</title>
        <authorList>
            <person name="Mateo J.L."/>
            <person name="Blanco-Fernandez C."/>
            <person name="Garcia-Vazquez E."/>
            <person name="Machado-Schiaffino G."/>
        </authorList>
    </citation>
    <scope>NUCLEOTIDE SEQUENCE</scope>
    <source>
        <strain evidence="1">C29</strain>
        <tissue evidence="1">Fin</tissue>
    </source>
</reference>
<keyword evidence="2" id="KW-1185">Reference proteome</keyword>
<accession>A0AA47MAX5</accession>
<dbReference type="AlphaFoldDB" id="A0AA47MAX5"/>
<evidence type="ECO:0000313" key="2">
    <source>
        <dbReference type="Proteomes" id="UP001174136"/>
    </source>
</evidence>
<organism evidence="1 2">
    <name type="scientific">Merluccius polli</name>
    <name type="common">Benguela hake</name>
    <name type="synonym">Merluccius cadenati</name>
    <dbReference type="NCBI Taxonomy" id="89951"/>
    <lineage>
        <taxon>Eukaryota</taxon>
        <taxon>Metazoa</taxon>
        <taxon>Chordata</taxon>
        <taxon>Craniata</taxon>
        <taxon>Vertebrata</taxon>
        <taxon>Euteleostomi</taxon>
        <taxon>Actinopterygii</taxon>
        <taxon>Neopterygii</taxon>
        <taxon>Teleostei</taxon>
        <taxon>Neoteleostei</taxon>
        <taxon>Acanthomorphata</taxon>
        <taxon>Zeiogadaria</taxon>
        <taxon>Gadariae</taxon>
        <taxon>Gadiformes</taxon>
        <taxon>Gadoidei</taxon>
        <taxon>Merlucciidae</taxon>
        <taxon>Merluccius</taxon>
    </lineage>
</organism>
<gene>
    <name evidence="1" type="ORF">N1851_026905</name>
</gene>
<dbReference type="EMBL" id="JAOPHQ010005122">
    <property type="protein sequence ID" value="KAK0136883.1"/>
    <property type="molecule type" value="Genomic_DNA"/>
</dbReference>
<evidence type="ECO:0000313" key="1">
    <source>
        <dbReference type="EMBL" id="KAK0136883.1"/>
    </source>
</evidence>
<proteinExistence type="predicted"/>
<comment type="caution">
    <text evidence="1">The sequence shown here is derived from an EMBL/GenBank/DDBJ whole genome shotgun (WGS) entry which is preliminary data.</text>
</comment>